<evidence type="ECO:0000256" key="1">
    <source>
        <dbReference type="SAM" id="Phobius"/>
    </source>
</evidence>
<feature type="transmembrane region" description="Helical" evidence="1">
    <location>
        <begin position="42"/>
        <end position="60"/>
    </location>
</feature>
<keyword evidence="1" id="KW-1133">Transmembrane helix</keyword>
<organism evidence="2">
    <name type="scientific">marine metagenome</name>
    <dbReference type="NCBI Taxonomy" id="408172"/>
    <lineage>
        <taxon>unclassified sequences</taxon>
        <taxon>metagenomes</taxon>
        <taxon>ecological metagenomes</taxon>
    </lineage>
</organism>
<name>A0A382UH30_9ZZZZ</name>
<keyword evidence="1" id="KW-0812">Transmembrane</keyword>
<evidence type="ECO:0000313" key="2">
    <source>
        <dbReference type="EMBL" id="SVD33422.1"/>
    </source>
</evidence>
<feature type="non-terminal residue" evidence="2">
    <location>
        <position position="1"/>
    </location>
</feature>
<dbReference type="EMBL" id="UINC01144111">
    <property type="protein sequence ID" value="SVD33422.1"/>
    <property type="molecule type" value="Genomic_DNA"/>
</dbReference>
<proteinExistence type="predicted"/>
<gene>
    <name evidence="2" type="ORF">METZ01_LOCUS386276</name>
</gene>
<reference evidence="2" key="1">
    <citation type="submission" date="2018-05" db="EMBL/GenBank/DDBJ databases">
        <authorList>
            <person name="Lanie J.A."/>
            <person name="Ng W.-L."/>
            <person name="Kazmierczak K.M."/>
            <person name="Andrzejewski T.M."/>
            <person name="Davidsen T.M."/>
            <person name="Wayne K.J."/>
            <person name="Tettelin H."/>
            <person name="Glass J.I."/>
            <person name="Rusch D."/>
            <person name="Podicherti R."/>
            <person name="Tsui H.-C.T."/>
            <person name="Winkler M.E."/>
        </authorList>
    </citation>
    <scope>NUCLEOTIDE SEQUENCE</scope>
</reference>
<dbReference type="AlphaFoldDB" id="A0A382UH30"/>
<accession>A0A382UH30</accession>
<protein>
    <submittedName>
        <fullName evidence="2">Uncharacterized protein</fullName>
    </submittedName>
</protein>
<keyword evidence="1" id="KW-0472">Membrane</keyword>
<sequence>DITAIDMAKNEQKKTISFTVDHAFVESPSIILEEKATSPNTILMIVIAVAVAAGVIILVVKKARKTSTIKS</sequence>